<dbReference type="KEGG" id="vg:77953218"/>
<protein>
    <submittedName>
        <fullName evidence="1">Uncharacterized protein</fullName>
    </submittedName>
</protein>
<dbReference type="Proteomes" id="UP000828443">
    <property type="component" value="Segment"/>
</dbReference>
<reference evidence="1" key="1">
    <citation type="journal article" date="2021" name="Viruses">
        <title>Novel Viruses That Lyse Plant and Human Strains of Kosakonia cowanii.</title>
        <authorList>
            <person name="Petrzik K."/>
            <person name="Brazdova S."/>
            <person name="Krawczyk K."/>
        </authorList>
    </citation>
    <scope>NUCLEOTIDE SEQUENCE</scope>
</reference>
<organism evidence="1 2">
    <name type="scientific">Kosakonia phage Kc263</name>
    <dbReference type="NCBI Taxonomy" id="2863194"/>
    <lineage>
        <taxon>Viruses</taxon>
        <taxon>Duplodnaviria</taxon>
        <taxon>Heunggongvirae</taxon>
        <taxon>Uroviricota</taxon>
        <taxon>Caudoviricetes</taxon>
        <taxon>Chimalliviridae</taxon>
        <taxon>Branisovskavirus</taxon>
        <taxon>Branisovskavirus Kc263</taxon>
    </lineage>
</organism>
<dbReference type="EMBL" id="MZ348422">
    <property type="protein sequence ID" value="QYN80041.1"/>
    <property type="molecule type" value="Genomic_DNA"/>
</dbReference>
<keyword evidence="2" id="KW-1185">Reference proteome</keyword>
<evidence type="ECO:0000313" key="1">
    <source>
        <dbReference type="EMBL" id="QYN80041.1"/>
    </source>
</evidence>
<evidence type="ECO:0000313" key="2">
    <source>
        <dbReference type="Proteomes" id="UP000828443"/>
    </source>
</evidence>
<dbReference type="GeneID" id="77953218"/>
<sequence>MNQTNNIIQFAVHKLREICEENKGKLVPNWWNIEDMQGFGFHITEGDLNLRIMIVAYPVDEAGPGQFLVKLQAAFFGNDIPNEAGGYHFIATPIGAGIEFDVPILAHDQQELQDGIFQHISDDAENILCQMLQ</sequence>
<proteinExistence type="predicted"/>
<dbReference type="RefSeq" id="YP_010676853.1">
    <property type="nucleotide sequence ID" value="NC_071015.1"/>
</dbReference>
<name>A0AAE7WGS1_9CAUD</name>
<accession>A0AAE7WGS1</accession>